<evidence type="ECO:0000256" key="1">
    <source>
        <dbReference type="ARBA" id="ARBA00004479"/>
    </source>
</evidence>
<dbReference type="OMA" id="SHEYIWD"/>
<dbReference type="STRING" id="1590841.A0A2R6PBP6"/>
<accession>A0A2R6PBP6</accession>
<dbReference type="OrthoDB" id="1929172at2759"/>
<dbReference type="InterPro" id="IPR015720">
    <property type="entry name" value="Emp24-like"/>
</dbReference>
<evidence type="ECO:0000313" key="10">
    <source>
        <dbReference type="EMBL" id="PSR88429.1"/>
    </source>
</evidence>
<evidence type="ECO:0000256" key="5">
    <source>
        <dbReference type="ARBA" id="ARBA00022989"/>
    </source>
</evidence>
<evidence type="ECO:0000313" key="11">
    <source>
        <dbReference type="Proteomes" id="UP000241394"/>
    </source>
</evidence>
<keyword evidence="5" id="KW-1133">Transmembrane helix</keyword>
<dbReference type="SMART" id="SM01190">
    <property type="entry name" value="EMP24_GP25L"/>
    <property type="match status" value="1"/>
</dbReference>
<dbReference type="InParanoid" id="A0A2R6PBP6"/>
<dbReference type="AlphaFoldDB" id="A0A2R6PBP6"/>
<feature type="domain" description="GOLD" evidence="9">
    <location>
        <begin position="34"/>
        <end position="124"/>
    </location>
</feature>
<keyword evidence="3 7" id="KW-0812">Transmembrane</keyword>
<dbReference type="GO" id="GO:0016020">
    <property type="term" value="C:membrane"/>
    <property type="evidence" value="ECO:0007669"/>
    <property type="project" value="UniProtKB-SubCell"/>
</dbReference>
<evidence type="ECO:0000259" key="9">
    <source>
        <dbReference type="PROSITE" id="PS50866"/>
    </source>
</evidence>
<dbReference type="Proteomes" id="UP000241394">
    <property type="component" value="Chromosome LG27"/>
</dbReference>
<proteinExistence type="inferred from homology"/>
<reference evidence="10 11" key="1">
    <citation type="submission" date="2017-07" db="EMBL/GenBank/DDBJ databases">
        <title>An improved, manually edited Actinidia chinensis var. chinensis (kiwifruit) genome highlights the challenges associated with draft genomes and gene prediction in plants.</title>
        <authorList>
            <person name="Pilkington S."/>
            <person name="Crowhurst R."/>
            <person name="Hilario E."/>
            <person name="Nardozza S."/>
            <person name="Fraser L."/>
            <person name="Peng Y."/>
            <person name="Gunaseelan K."/>
            <person name="Simpson R."/>
            <person name="Tahir J."/>
            <person name="Deroles S."/>
            <person name="Templeton K."/>
            <person name="Luo Z."/>
            <person name="Davy M."/>
            <person name="Cheng C."/>
            <person name="Mcneilage M."/>
            <person name="Scaglione D."/>
            <person name="Liu Y."/>
            <person name="Zhang Q."/>
            <person name="Datson P."/>
            <person name="De Silva N."/>
            <person name="Gardiner S."/>
            <person name="Bassett H."/>
            <person name="Chagne D."/>
            <person name="Mccallum J."/>
            <person name="Dzierzon H."/>
            <person name="Deng C."/>
            <person name="Wang Y.-Y."/>
            <person name="Barron N."/>
            <person name="Manako K."/>
            <person name="Bowen J."/>
            <person name="Foster T."/>
            <person name="Erridge Z."/>
            <person name="Tiffin H."/>
            <person name="Waite C."/>
            <person name="Davies K."/>
            <person name="Grierson E."/>
            <person name="Laing W."/>
            <person name="Kirk R."/>
            <person name="Chen X."/>
            <person name="Wood M."/>
            <person name="Montefiori M."/>
            <person name="Brummell D."/>
            <person name="Schwinn K."/>
            <person name="Catanach A."/>
            <person name="Fullerton C."/>
            <person name="Li D."/>
            <person name="Meiyalaghan S."/>
            <person name="Nieuwenhuizen N."/>
            <person name="Read N."/>
            <person name="Prakash R."/>
            <person name="Hunter D."/>
            <person name="Zhang H."/>
            <person name="Mckenzie M."/>
            <person name="Knabel M."/>
            <person name="Harris A."/>
            <person name="Allan A."/>
            <person name="Chen A."/>
            <person name="Janssen B."/>
            <person name="Plunkett B."/>
            <person name="Dwamena C."/>
            <person name="Voogd C."/>
            <person name="Leif D."/>
            <person name="Lafferty D."/>
            <person name="Souleyre E."/>
            <person name="Varkonyi-Gasic E."/>
            <person name="Gambi F."/>
            <person name="Hanley J."/>
            <person name="Yao J.-L."/>
            <person name="Cheung J."/>
            <person name="David K."/>
            <person name="Warren B."/>
            <person name="Marsh K."/>
            <person name="Snowden K."/>
            <person name="Lin-Wang K."/>
            <person name="Brian L."/>
            <person name="Martinez-Sanchez M."/>
            <person name="Wang M."/>
            <person name="Ileperuma N."/>
            <person name="Macnee N."/>
            <person name="Campin R."/>
            <person name="Mcatee P."/>
            <person name="Drummond R."/>
            <person name="Espley R."/>
            <person name="Ireland H."/>
            <person name="Wu R."/>
            <person name="Atkinson R."/>
            <person name="Karunairetnam S."/>
            <person name="Bulley S."/>
            <person name="Chunkath S."/>
            <person name="Hanley Z."/>
            <person name="Storey R."/>
            <person name="Thrimawithana A."/>
            <person name="Thomson S."/>
            <person name="David C."/>
            <person name="Testolin R."/>
        </authorList>
    </citation>
    <scope>NUCLEOTIDE SEQUENCE [LARGE SCALE GENOMIC DNA]</scope>
    <source>
        <strain evidence="11">cv. Red5</strain>
        <tissue evidence="10">Young leaf</tissue>
    </source>
</reference>
<feature type="signal peptide" evidence="8">
    <location>
        <begin position="1"/>
        <end position="24"/>
    </location>
</feature>
<keyword evidence="4 8" id="KW-0732">Signal</keyword>
<reference evidence="11" key="2">
    <citation type="journal article" date="2018" name="BMC Genomics">
        <title>A manually annotated Actinidia chinensis var. chinensis (kiwifruit) genome highlights the challenges associated with draft genomes and gene prediction in plants.</title>
        <authorList>
            <person name="Pilkington S.M."/>
            <person name="Crowhurst R."/>
            <person name="Hilario E."/>
            <person name="Nardozza S."/>
            <person name="Fraser L."/>
            <person name="Peng Y."/>
            <person name="Gunaseelan K."/>
            <person name="Simpson R."/>
            <person name="Tahir J."/>
            <person name="Deroles S.C."/>
            <person name="Templeton K."/>
            <person name="Luo Z."/>
            <person name="Davy M."/>
            <person name="Cheng C."/>
            <person name="McNeilage M."/>
            <person name="Scaglione D."/>
            <person name="Liu Y."/>
            <person name="Zhang Q."/>
            <person name="Datson P."/>
            <person name="De Silva N."/>
            <person name="Gardiner S.E."/>
            <person name="Bassett H."/>
            <person name="Chagne D."/>
            <person name="McCallum J."/>
            <person name="Dzierzon H."/>
            <person name="Deng C."/>
            <person name="Wang Y.Y."/>
            <person name="Barron L."/>
            <person name="Manako K."/>
            <person name="Bowen J."/>
            <person name="Foster T.M."/>
            <person name="Erridge Z.A."/>
            <person name="Tiffin H."/>
            <person name="Waite C.N."/>
            <person name="Davies K.M."/>
            <person name="Grierson E.P."/>
            <person name="Laing W.A."/>
            <person name="Kirk R."/>
            <person name="Chen X."/>
            <person name="Wood M."/>
            <person name="Montefiori M."/>
            <person name="Brummell D.A."/>
            <person name="Schwinn K.E."/>
            <person name="Catanach A."/>
            <person name="Fullerton C."/>
            <person name="Li D."/>
            <person name="Meiyalaghan S."/>
            <person name="Nieuwenhuizen N."/>
            <person name="Read N."/>
            <person name="Prakash R."/>
            <person name="Hunter D."/>
            <person name="Zhang H."/>
            <person name="McKenzie M."/>
            <person name="Knabel M."/>
            <person name="Harris A."/>
            <person name="Allan A.C."/>
            <person name="Gleave A."/>
            <person name="Chen A."/>
            <person name="Janssen B.J."/>
            <person name="Plunkett B."/>
            <person name="Ampomah-Dwamena C."/>
            <person name="Voogd C."/>
            <person name="Leif D."/>
            <person name="Lafferty D."/>
            <person name="Souleyre E.J.F."/>
            <person name="Varkonyi-Gasic E."/>
            <person name="Gambi F."/>
            <person name="Hanley J."/>
            <person name="Yao J.L."/>
            <person name="Cheung J."/>
            <person name="David K.M."/>
            <person name="Warren B."/>
            <person name="Marsh K."/>
            <person name="Snowden K.C."/>
            <person name="Lin-Wang K."/>
            <person name="Brian L."/>
            <person name="Martinez-Sanchez M."/>
            <person name="Wang M."/>
            <person name="Ileperuma N."/>
            <person name="Macnee N."/>
            <person name="Campin R."/>
            <person name="McAtee P."/>
            <person name="Drummond R.S.M."/>
            <person name="Espley R.V."/>
            <person name="Ireland H.S."/>
            <person name="Wu R."/>
            <person name="Atkinson R.G."/>
            <person name="Karunairetnam S."/>
            <person name="Bulley S."/>
            <person name="Chunkath S."/>
            <person name="Hanley Z."/>
            <person name="Storey R."/>
            <person name="Thrimawithana A.H."/>
            <person name="Thomson S."/>
            <person name="David C."/>
            <person name="Testolin R."/>
            <person name="Huang H."/>
            <person name="Hellens R.P."/>
            <person name="Schaffer R.J."/>
        </authorList>
    </citation>
    <scope>NUCLEOTIDE SEQUENCE [LARGE SCALE GENOMIC DNA]</scope>
    <source>
        <strain evidence="11">cv. Red5</strain>
    </source>
</reference>
<organism evidence="10 11">
    <name type="scientific">Actinidia chinensis var. chinensis</name>
    <name type="common">Chinese soft-hair kiwi</name>
    <dbReference type="NCBI Taxonomy" id="1590841"/>
    <lineage>
        <taxon>Eukaryota</taxon>
        <taxon>Viridiplantae</taxon>
        <taxon>Streptophyta</taxon>
        <taxon>Embryophyta</taxon>
        <taxon>Tracheophyta</taxon>
        <taxon>Spermatophyta</taxon>
        <taxon>Magnoliopsida</taxon>
        <taxon>eudicotyledons</taxon>
        <taxon>Gunneridae</taxon>
        <taxon>Pentapetalae</taxon>
        <taxon>asterids</taxon>
        <taxon>Ericales</taxon>
        <taxon>Actinidiaceae</taxon>
        <taxon>Actinidia</taxon>
    </lineage>
</organism>
<comment type="caution">
    <text evidence="10">The sequence shown here is derived from an EMBL/GenBank/DDBJ whole genome shotgun (WGS) entry which is preliminary data.</text>
</comment>
<dbReference type="Pfam" id="PF01105">
    <property type="entry name" value="EMP24_GP25L"/>
    <property type="match status" value="1"/>
</dbReference>
<dbReference type="Gramene" id="PSR88429">
    <property type="protein sequence ID" value="PSR88429"/>
    <property type="gene ID" value="CEY00_Acc31496"/>
</dbReference>
<name>A0A2R6PBP6_ACTCC</name>
<evidence type="ECO:0000256" key="4">
    <source>
        <dbReference type="ARBA" id="ARBA00022729"/>
    </source>
</evidence>
<dbReference type="PROSITE" id="PS50866">
    <property type="entry name" value="GOLD"/>
    <property type="match status" value="1"/>
</dbReference>
<dbReference type="PANTHER" id="PTHR22811">
    <property type="entry name" value="TRANSMEMBRANE EMP24 DOMAIN-CONTAINING PROTEIN"/>
    <property type="match status" value="1"/>
</dbReference>
<evidence type="ECO:0000256" key="8">
    <source>
        <dbReference type="SAM" id="SignalP"/>
    </source>
</evidence>
<evidence type="ECO:0000256" key="3">
    <source>
        <dbReference type="ARBA" id="ARBA00022692"/>
    </source>
</evidence>
<feature type="chain" id="PRO_5015334166" evidence="8">
    <location>
        <begin position="25"/>
        <end position="193"/>
    </location>
</feature>
<protein>
    <submittedName>
        <fullName evidence="10">Transmembrane emp24 domain-containing protein</fullName>
    </submittedName>
</protein>
<evidence type="ECO:0000256" key="2">
    <source>
        <dbReference type="ARBA" id="ARBA00007104"/>
    </source>
</evidence>
<keyword evidence="6" id="KW-0472">Membrane</keyword>
<dbReference type="EMBL" id="NKQK01000027">
    <property type="protein sequence ID" value="PSR88429.1"/>
    <property type="molecule type" value="Genomic_DNA"/>
</dbReference>
<evidence type="ECO:0000256" key="7">
    <source>
        <dbReference type="RuleBase" id="RU003827"/>
    </source>
</evidence>
<sequence length="193" mass="21688">MAIHRALVVSVLVILGFVSNTAQSLRFDLQSGRAKCITEDIKSNSMTVGKYAVVNPSEGHPLPESHKLTVRVTSTYGNSYHHAESVELGQFAFQVVEAGDYMACFFSAEHQSQATITVEFEWKTGVAAKDWTNVAKKGSVDAMELELKKMFETVTSIHDEMFYLRESGFATVALEDLFRKEEDYMMRLSWTIL</sequence>
<keyword evidence="11" id="KW-1185">Reference proteome</keyword>
<gene>
    <name evidence="10" type="ORF">CEY00_Acc31496</name>
</gene>
<evidence type="ECO:0000256" key="6">
    <source>
        <dbReference type="ARBA" id="ARBA00023136"/>
    </source>
</evidence>
<dbReference type="InterPro" id="IPR009038">
    <property type="entry name" value="GOLD_dom"/>
</dbReference>
<comment type="subcellular location">
    <subcellularLocation>
        <location evidence="1 7">Membrane</location>
        <topology evidence="1 7">Single-pass type I membrane protein</topology>
    </subcellularLocation>
</comment>
<comment type="similarity">
    <text evidence="2 7">Belongs to the EMP24/GP25L family.</text>
</comment>